<dbReference type="PANTHER" id="PTHR47635:SF2">
    <property type="entry name" value="LAMG-LIKE JELLYROLL FOLD DOMAIN-CONTAINING PROTEIN"/>
    <property type="match status" value="1"/>
</dbReference>
<keyword evidence="3" id="KW-0472">Membrane</keyword>
<dbReference type="EMBL" id="PFAG01000018">
    <property type="protein sequence ID" value="PIR98385.1"/>
    <property type="molecule type" value="Genomic_DNA"/>
</dbReference>
<feature type="domain" description="LamG-like jellyroll fold" evidence="4">
    <location>
        <begin position="173"/>
        <end position="305"/>
    </location>
</feature>
<dbReference type="Proteomes" id="UP000230776">
    <property type="component" value="Unassembled WGS sequence"/>
</dbReference>
<reference evidence="6" key="1">
    <citation type="submission" date="2017-09" db="EMBL/GenBank/DDBJ databases">
        <title>Depth-based differentiation of microbial function through sediment-hosted aquifers and enrichment of novel symbionts in the deep terrestrial subsurface.</title>
        <authorList>
            <person name="Probst A.J."/>
            <person name="Ladd B."/>
            <person name="Jarett J.K."/>
            <person name="Geller-Mcgrath D.E."/>
            <person name="Sieber C.M.K."/>
            <person name="Emerson J.B."/>
            <person name="Anantharaman K."/>
            <person name="Thomas B.C."/>
            <person name="Malmstrom R."/>
            <person name="Stieglmeier M."/>
            <person name="Klingl A."/>
            <person name="Woyke T."/>
            <person name="Ryan C.M."/>
            <person name="Banfield J.F."/>
        </authorList>
    </citation>
    <scope>NUCLEOTIDE SEQUENCE [LARGE SCALE GENOMIC DNA]</scope>
</reference>
<accession>A0A2H0VH03</accession>
<dbReference type="InterPro" id="IPR006558">
    <property type="entry name" value="LamG-like"/>
</dbReference>
<evidence type="ECO:0000313" key="6">
    <source>
        <dbReference type="Proteomes" id="UP000230776"/>
    </source>
</evidence>
<dbReference type="Gene3D" id="2.60.120.200">
    <property type="match status" value="1"/>
</dbReference>
<protein>
    <recommendedName>
        <fullName evidence="4">LamG-like jellyroll fold domain-containing protein</fullName>
    </recommendedName>
</protein>
<keyword evidence="3" id="KW-1133">Transmembrane helix</keyword>
<evidence type="ECO:0000256" key="2">
    <source>
        <dbReference type="ARBA" id="ARBA00023157"/>
    </source>
</evidence>
<dbReference type="SMART" id="SM00560">
    <property type="entry name" value="LamGL"/>
    <property type="match status" value="1"/>
</dbReference>
<dbReference type="InterPro" id="IPR013320">
    <property type="entry name" value="ConA-like_dom_sf"/>
</dbReference>
<keyword evidence="2" id="KW-1015">Disulfide bond</keyword>
<evidence type="ECO:0000313" key="5">
    <source>
        <dbReference type="EMBL" id="PIR98385.1"/>
    </source>
</evidence>
<organism evidence="5 6">
    <name type="scientific">Candidatus Colwellbacteria bacterium CG10_big_fil_rev_8_21_14_0_10_41_28</name>
    <dbReference type="NCBI Taxonomy" id="1974539"/>
    <lineage>
        <taxon>Bacteria</taxon>
        <taxon>Candidatus Colwelliibacteriota</taxon>
    </lineage>
</organism>
<proteinExistence type="predicted"/>
<dbReference type="Pfam" id="PF13385">
    <property type="entry name" value="Laminin_G_3"/>
    <property type="match status" value="1"/>
</dbReference>
<sequence length="416" mass="44973">MINLKDQKGQSLFEIVMAVTIAGLLIGGVTTGVVVSLRSNSNNISSQIGYSLALETLDKVKSYADSDWAGLYDLSDKTASGEYYLVLDSGTFTILSGEESILGEDIKSGLVGHWKMDETATSTAYDYSGSGNHGSGLGGVSYNASCQIGGCFTFDGSSGRVEIANDSTLAIDGALSISLWFYPTNLSLGRQGLVYKQYNNEYEIIMESSGSISFYHGDGTFEEILEPGSNYITENTWNHLVVTRDTSVGKIYFYVNGDLLGSDDYSDVPLAGSDKIVIGRRDGTSYYFAGSIDDVRIYNRALSEGEVDRIKNSRVYAVHFSMENVDRDSSGAVVTSEGTEDPSTQKVTAYVSWNILGDTKEISVVDYITRTRNNVTVFTDWSGSSGVTGPITAPNNNYDESYGLELNDNPGSITVD</sequence>
<evidence type="ECO:0000256" key="3">
    <source>
        <dbReference type="SAM" id="Phobius"/>
    </source>
</evidence>
<comment type="caution">
    <text evidence="5">The sequence shown here is derived from an EMBL/GenBank/DDBJ whole genome shotgun (WGS) entry which is preliminary data.</text>
</comment>
<dbReference type="AlphaFoldDB" id="A0A2H0VH03"/>
<name>A0A2H0VH03_9BACT</name>
<dbReference type="PANTHER" id="PTHR47635">
    <property type="entry name" value="CUB DOMAIN-CONTAINING PROTEIN"/>
    <property type="match status" value="1"/>
</dbReference>
<gene>
    <name evidence="5" type="ORF">COT88_01945</name>
</gene>
<dbReference type="SUPFAM" id="SSF49899">
    <property type="entry name" value="Concanavalin A-like lectins/glucanases"/>
    <property type="match status" value="1"/>
</dbReference>
<keyword evidence="3" id="KW-0812">Transmembrane</keyword>
<feature type="transmembrane region" description="Helical" evidence="3">
    <location>
        <begin position="12"/>
        <end position="37"/>
    </location>
</feature>
<evidence type="ECO:0000259" key="4">
    <source>
        <dbReference type="SMART" id="SM00560"/>
    </source>
</evidence>
<evidence type="ECO:0000256" key="1">
    <source>
        <dbReference type="ARBA" id="ARBA00022729"/>
    </source>
</evidence>
<keyword evidence="1" id="KW-0732">Signal</keyword>